<evidence type="ECO:0000313" key="9">
    <source>
        <dbReference type="Proteomes" id="UP000297720"/>
    </source>
</evidence>
<dbReference type="SUPFAM" id="SSF53850">
    <property type="entry name" value="Periplasmic binding protein-like II"/>
    <property type="match status" value="1"/>
</dbReference>
<feature type="chain" id="PRO_5044621198" evidence="5">
    <location>
        <begin position="20"/>
        <end position="253"/>
    </location>
</feature>
<evidence type="ECO:0000256" key="1">
    <source>
        <dbReference type="ARBA" id="ARBA00004196"/>
    </source>
</evidence>
<evidence type="ECO:0000256" key="3">
    <source>
        <dbReference type="ARBA" id="ARBA00022729"/>
    </source>
</evidence>
<dbReference type="OrthoDB" id="9768183at2"/>
<evidence type="ECO:0000256" key="4">
    <source>
        <dbReference type="RuleBase" id="RU003744"/>
    </source>
</evidence>
<feature type="domain" description="Solute-binding protein family 3/N-terminal" evidence="6">
    <location>
        <begin position="22"/>
        <end position="250"/>
    </location>
</feature>
<comment type="subcellular location">
    <subcellularLocation>
        <location evidence="1">Cell envelope</location>
    </subcellularLocation>
</comment>
<proteinExistence type="inferred from homology"/>
<evidence type="ECO:0000313" key="10">
    <source>
        <dbReference type="Proteomes" id="UP000297914"/>
    </source>
</evidence>
<sequence>MKRALLLLTGLLFAQSVLAAPVLRIATDGTFPPYSTVNPDGSLAGFDVDIANALCAEMKVTCELRQYDFDGMIAGLKARKFDMIVASMAITEERLRQIAFSDKYQGGYSRFMGPRETTLSGEPAAMVGKRIGVQLGSIQENYAKDVYGKAGAEVRTYGSAEQAWLDLMAGRLDAIVVEIGVGMEFKKREGAAGFDFFGPRMNDPAYFGTGSGIAVRKQDARLLGEVNKALGTLLANGTYKQINDKYFDYDQYE</sequence>
<dbReference type="Proteomes" id="UP000297720">
    <property type="component" value="Unassembled WGS sequence"/>
</dbReference>
<evidence type="ECO:0000259" key="6">
    <source>
        <dbReference type="SMART" id="SM00062"/>
    </source>
</evidence>
<dbReference type="PANTHER" id="PTHR35936:SF17">
    <property type="entry name" value="ARGININE-BINDING EXTRACELLULAR PROTEIN ARTP"/>
    <property type="match status" value="1"/>
</dbReference>
<dbReference type="GO" id="GO:0030313">
    <property type="term" value="C:cell envelope"/>
    <property type="evidence" value="ECO:0007669"/>
    <property type="project" value="UniProtKB-SubCell"/>
</dbReference>
<dbReference type="EMBL" id="QORK01000039">
    <property type="protein sequence ID" value="TFF76693.1"/>
    <property type="molecule type" value="Genomic_DNA"/>
</dbReference>
<dbReference type="InterPro" id="IPR018313">
    <property type="entry name" value="SBP_3_CS"/>
</dbReference>
<dbReference type="RefSeq" id="WP_134696565.1">
    <property type="nucleotide sequence ID" value="NZ_CALKSX010000213.1"/>
</dbReference>
<dbReference type="Proteomes" id="UP000297914">
    <property type="component" value="Unassembled WGS sequence"/>
</dbReference>
<dbReference type="EMBL" id="QORL01000039">
    <property type="protein sequence ID" value="TFF72926.1"/>
    <property type="molecule type" value="Genomic_DNA"/>
</dbReference>
<dbReference type="PROSITE" id="PS01039">
    <property type="entry name" value="SBP_BACTERIAL_3"/>
    <property type="match status" value="1"/>
</dbReference>
<name>A0A5F0K7T1_9GAMM</name>
<dbReference type="AlphaFoldDB" id="A0A5F0K7T1"/>
<feature type="signal peptide" evidence="5">
    <location>
        <begin position="1"/>
        <end position="19"/>
    </location>
</feature>
<evidence type="ECO:0000256" key="5">
    <source>
        <dbReference type="SAM" id="SignalP"/>
    </source>
</evidence>
<evidence type="ECO:0000313" key="8">
    <source>
        <dbReference type="EMBL" id="TFF76693.1"/>
    </source>
</evidence>
<dbReference type="Pfam" id="PF00497">
    <property type="entry name" value="SBP_bac_3"/>
    <property type="match status" value="1"/>
</dbReference>
<keyword evidence="3 5" id="KW-0732">Signal</keyword>
<dbReference type="SMART" id="SM00062">
    <property type="entry name" value="PBPb"/>
    <property type="match status" value="1"/>
</dbReference>
<comment type="similarity">
    <text evidence="2 4">Belongs to the bacterial solute-binding protein 3 family.</text>
</comment>
<comment type="caution">
    <text evidence="8">The sequence shown here is derived from an EMBL/GenBank/DDBJ whole genome shotgun (WGS) entry which is preliminary data.</text>
</comment>
<organism evidence="8 10">
    <name type="scientific">Aeromonas taiwanensis</name>
    <dbReference type="NCBI Taxonomy" id="633417"/>
    <lineage>
        <taxon>Bacteria</taxon>
        <taxon>Pseudomonadati</taxon>
        <taxon>Pseudomonadota</taxon>
        <taxon>Gammaproteobacteria</taxon>
        <taxon>Aeromonadales</taxon>
        <taxon>Aeromonadaceae</taxon>
        <taxon>Aeromonas</taxon>
    </lineage>
</organism>
<accession>A0A5F0K7T1</accession>
<evidence type="ECO:0000313" key="7">
    <source>
        <dbReference type="EMBL" id="TFF72926.1"/>
    </source>
</evidence>
<dbReference type="PANTHER" id="PTHR35936">
    <property type="entry name" value="MEMBRANE-BOUND LYTIC MUREIN TRANSGLYCOSYLASE F"/>
    <property type="match status" value="1"/>
</dbReference>
<dbReference type="InterPro" id="IPR001638">
    <property type="entry name" value="Solute-binding_3/MltF_N"/>
</dbReference>
<evidence type="ECO:0000256" key="2">
    <source>
        <dbReference type="ARBA" id="ARBA00010333"/>
    </source>
</evidence>
<keyword evidence="9" id="KW-1185">Reference proteome</keyword>
<protein>
    <submittedName>
        <fullName evidence="8">ABC transporter substrate-binding protein</fullName>
    </submittedName>
</protein>
<dbReference type="Gene3D" id="3.40.190.10">
    <property type="entry name" value="Periplasmic binding protein-like II"/>
    <property type="match status" value="2"/>
</dbReference>
<reference evidence="8 10" key="1">
    <citation type="submission" date="2018-06" db="EMBL/GenBank/DDBJ databases">
        <title>Occurrence of a novel blaKPC-2- and qnrS2- harbouring IncP6 plasmid from Aeromonas taiwanensis isolates recovered from the river sediments.</title>
        <authorList>
            <person name="Zheng B."/>
            <person name="Yu X."/>
            <person name="Xiao Y."/>
        </authorList>
    </citation>
    <scope>NUCLEOTIDE SEQUENCE [LARGE SCALE GENOMIC DNA]</scope>
    <source>
        <strain evidence="7 9">1713</strain>
        <strain evidence="8 10">198</strain>
    </source>
</reference>
<gene>
    <name evidence="7" type="ORF">DRM93_16295</name>
    <name evidence="8" type="ORF">DRM94_16295</name>
</gene>